<dbReference type="Pfam" id="PF04892">
    <property type="entry name" value="VanZ"/>
    <property type="match status" value="1"/>
</dbReference>
<gene>
    <name evidence="3" type="ORF">EV380_1833</name>
</gene>
<keyword evidence="1" id="KW-1133">Transmembrane helix</keyword>
<feature type="transmembrane region" description="Helical" evidence="1">
    <location>
        <begin position="44"/>
        <end position="65"/>
    </location>
</feature>
<feature type="domain" description="VanZ-like" evidence="2">
    <location>
        <begin position="53"/>
        <end position="198"/>
    </location>
</feature>
<keyword evidence="1" id="KW-0812">Transmembrane</keyword>
<dbReference type="PANTHER" id="PTHR36834:SF1">
    <property type="entry name" value="INTEGRAL MEMBRANE PROTEIN"/>
    <property type="match status" value="1"/>
</dbReference>
<dbReference type="EMBL" id="SHLA01000001">
    <property type="protein sequence ID" value="RZU62240.1"/>
    <property type="molecule type" value="Genomic_DNA"/>
</dbReference>
<sequence>MGNSVEAWVWPAYIGILFGCLAFAAVLIPVVIYQYRRYGGFTWLRFLGAAAVAIYGAALIAYTLLPLPVASDLICPPGTTGLRGMLAQAQLTPFQFLDDISRGTAGMSLLERLKSFVVLQVVFNVILFIPWGVIARRFLGWGVAGAVFTGMLATGFIELTQVTGVYGIYDCAYRVGDVDDLIANTAGALLGALIAPLLLWFMPERRQYESRRLTPRPLTVWRRWFGMVIDLVLFGVFGGVLSVLYGVFLIWTEVPESSWVVALTGYVLPALLVFYLPALAGTGGSLGQRVVWLGVTAREPGTGSRHDDGAPPSAFPVAGVGRRLVRASIVGGPYAVLTMIGELWESDFAGLANGATGLLLFVAFVSVMATSTRRGLSGVLSGTYLADVRRR</sequence>
<feature type="transmembrane region" description="Helical" evidence="1">
    <location>
        <begin position="146"/>
        <end position="169"/>
    </location>
</feature>
<name>A0A4Q8ADD2_9MICC</name>
<keyword evidence="1" id="KW-0472">Membrane</keyword>
<dbReference type="RefSeq" id="WP_130450843.1">
    <property type="nucleotide sequence ID" value="NZ_SHLA01000001.1"/>
</dbReference>
<keyword evidence="4" id="KW-1185">Reference proteome</keyword>
<feature type="transmembrane region" description="Helical" evidence="1">
    <location>
        <begin position="12"/>
        <end position="32"/>
    </location>
</feature>
<proteinExistence type="predicted"/>
<evidence type="ECO:0000256" key="1">
    <source>
        <dbReference type="SAM" id="Phobius"/>
    </source>
</evidence>
<dbReference type="OrthoDB" id="4822551at2"/>
<feature type="transmembrane region" description="Helical" evidence="1">
    <location>
        <begin position="116"/>
        <end position="134"/>
    </location>
</feature>
<protein>
    <submittedName>
        <fullName evidence="3">Glycopeptide antibiotics resistance protein</fullName>
    </submittedName>
</protein>
<reference evidence="3 4" key="1">
    <citation type="submission" date="2019-02" db="EMBL/GenBank/DDBJ databases">
        <title>Sequencing the genomes of 1000 actinobacteria strains.</title>
        <authorList>
            <person name="Klenk H.-P."/>
        </authorList>
    </citation>
    <scope>NUCLEOTIDE SEQUENCE [LARGE SCALE GENOMIC DNA]</scope>
    <source>
        <strain evidence="3 4">DSM 17364</strain>
    </source>
</reference>
<dbReference type="InterPro" id="IPR053150">
    <property type="entry name" value="Teicoplanin_resist-assoc"/>
</dbReference>
<dbReference type="PANTHER" id="PTHR36834">
    <property type="entry name" value="MEMBRANE PROTEIN-RELATED"/>
    <property type="match status" value="1"/>
</dbReference>
<comment type="caution">
    <text evidence="3">The sequence shown here is derived from an EMBL/GenBank/DDBJ whole genome shotgun (WGS) entry which is preliminary data.</text>
</comment>
<evidence type="ECO:0000313" key="3">
    <source>
        <dbReference type="EMBL" id="RZU62240.1"/>
    </source>
</evidence>
<feature type="transmembrane region" description="Helical" evidence="1">
    <location>
        <begin position="350"/>
        <end position="369"/>
    </location>
</feature>
<accession>A0A4Q8ADD2</accession>
<dbReference type="AlphaFoldDB" id="A0A4Q8ADD2"/>
<feature type="transmembrane region" description="Helical" evidence="1">
    <location>
        <begin position="181"/>
        <end position="203"/>
    </location>
</feature>
<dbReference type="InterPro" id="IPR006976">
    <property type="entry name" value="VanZ-like"/>
</dbReference>
<evidence type="ECO:0000259" key="2">
    <source>
        <dbReference type="Pfam" id="PF04892"/>
    </source>
</evidence>
<evidence type="ECO:0000313" key="4">
    <source>
        <dbReference type="Proteomes" id="UP000292685"/>
    </source>
</evidence>
<feature type="transmembrane region" description="Helical" evidence="1">
    <location>
        <begin position="257"/>
        <end position="279"/>
    </location>
</feature>
<feature type="transmembrane region" description="Helical" evidence="1">
    <location>
        <begin position="224"/>
        <end position="251"/>
    </location>
</feature>
<organism evidence="3 4">
    <name type="scientific">Zhihengliuella halotolerans</name>
    <dbReference type="NCBI Taxonomy" id="370736"/>
    <lineage>
        <taxon>Bacteria</taxon>
        <taxon>Bacillati</taxon>
        <taxon>Actinomycetota</taxon>
        <taxon>Actinomycetes</taxon>
        <taxon>Micrococcales</taxon>
        <taxon>Micrococcaceae</taxon>
        <taxon>Zhihengliuella</taxon>
    </lineage>
</organism>
<dbReference type="Proteomes" id="UP000292685">
    <property type="component" value="Unassembled WGS sequence"/>
</dbReference>